<dbReference type="EMBL" id="CAFBMT010000012">
    <property type="protein sequence ID" value="CAB4940813.1"/>
    <property type="molecule type" value="Genomic_DNA"/>
</dbReference>
<dbReference type="InterPro" id="IPR001753">
    <property type="entry name" value="Enoyl-CoA_hydra/iso"/>
</dbReference>
<accession>A0A6J6Z6A9</accession>
<organism evidence="4">
    <name type="scientific">freshwater metagenome</name>
    <dbReference type="NCBI Taxonomy" id="449393"/>
    <lineage>
        <taxon>unclassified sequences</taxon>
        <taxon>metagenomes</taxon>
        <taxon>ecological metagenomes</taxon>
    </lineage>
</organism>
<dbReference type="EMBL" id="CAFAAV010000075">
    <property type="protein sequence ID" value="CAB4817242.1"/>
    <property type="molecule type" value="Genomic_DNA"/>
</dbReference>
<gene>
    <name evidence="3" type="ORF">UFOPK2656_01870</name>
    <name evidence="4" type="ORF">UFOPK3099_01161</name>
    <name evidence="5" type="ORF">UFOPK3267_02292</name>
    <name evidence="6" type="ORF">UFOPK3651_02154</name>
    <name evidence="7" type="ORF">UFOPK3931_02571</name>
    <name evidence="2" type="ORF">UFOPK4189_02280</name>
</gene>
<dbReference type="InterPro" id="IPR029045">
    <property type="entry name" value="ClpP/crotonase-like_dom_sf"/>
</dbReference>
<dbReference type="EMBL" id="CAEZYF010000011">
    <property type="protein sequence ID" value="CAB4727352.1"/>
    <property type="molecule type" value="Genomic_DNA"/>
</dbReference>
<dbReference type="EMBL" id="CAESGF010000014">
    <property type="protein sequence ID" value="CAB4364519.1"/>
    <property type="molecule type" value="Genomic_DNA"/>
</dbReference>
<evidence type="ECO:0000313" key="2">
    <source>
        <dbReference type="EMBL" id="CAB4364519.1"/>
    </source>
</evidence>
<dbReference type="PANTHER" id="PTHR43802:SF1">
    <property type="entry name" value="IP11341P-RELATED"/>
    <property type="match status" value="1"/>
</dbReference>
<dbReference type="EMBL" id="CAFBIY010000154">
    <property type="protein sequence ID" value="CAB4852772.1"/>
    <property type="molecule type" value="Genomic_DNA"/>
</dbReference>
<dbReference type="EMBL" id="CAFBOL010000092">
    <property type="protein sequence ID" value="CAB5006720.1"/>
    <property type="molecule type" value="Genomic_DNA"/>
</dbReference>
<dbReference type="PANTHER" id="PTHR43802">
    <property type="entry name" value="ENOYL-COA HYDRATASE"/>
    <property type="match status" value="1"/>
</dbReference>
<dbReference type="Pfam" id="PF00378">
    <property type="entry name" value="ECH_1"/>
    <property type="match status" value="1"/>
</dbReference>
<evidence type="ECO:0000313" key="6">
    <source>
        <dbReference type="EMBL" id="CAB4940813.1"/>
    </source>
</evidence>
<protein>
    <submittedName>
        <fullName evidence="4">Unannotated protein</fullName>
    </submittedName>
</protein>
<dbReference type="Gene3D" id="3.90.226.10">
    <property type="entry name" value="2-enoyl-CoA Hydratase, Chain A, domain 1"/>
    <property type="match status" value="1"/>
</dbReference>
<sequence>MTSTASDNPAQSGDEVLYAVGEHIATITLNAPQRMNTISGLMLDQLAERLLQADRDRDVRVIVLTGAGRVFCAGLDMAAQMGASKGSLGGLSGEGGMNGELDLRTTPPTVLHNLDTPVICALNGGAAGYGLDIALGCDIRIACASAKLNPGFAKRGILPESGGTWLLPRMVGYARAAEIAFTGRMLSATQAEQLGLVNHVVADDAFTDAVRDLALEIAANAPLAVRAIKRMMRAAETETFDQNVHHVFLQLLPLLRTDDFREAVTAYMEKRPPTFTGQ</sequence>
<evidence type="ECO:0000313" key="5">
    <source>
        <dbReference type="EMBL" id="CAB4852772.1"/>
    </source>
</evidence>
<dbReference type="SUPFAM" id="SSF52096">
    <property type="entry name" value="ClpP/crotonase"/>
    <property type="match status" value="1"/>
</dbReference>
<proteinExistence type="inferred from homology"/>
<reference evidence="4" key="1">
    <citation type="submission" date="2020-05" db="EMBL/GenBank/DDBJ databases">
        <authorList>
            <person name="Chiriac C."/>
            <person name="Salcher M."/>
            <person name="Ghai R."/>
            <person name="Kavagutti S V."/>
        </authorList>
    </citation>
    <scope>NUCLEOTIDE SEQUENCE</scope>
</reference>
<dbReference type="AlphaFoldDB" id="A0A6J6Z6A9"/>
<evidence type="ECO:0000256" key="1">
    <source>
        <dbReference type="ARBA" id="ARBA00005254"/>
    </source>
</evidence>
<evidence type="ECO:0000313" key="3">
    <source>
        <dbReference type="EMBL" id="CAB4727352.1"/>
    </source>
</evidence>
<name>A0A6J6Z6A9_9ZZZZ</name>
<evidence type="ECO:0000313" key="7">
    <source>
        <dbReference type="EMBL" id="CAB5006720.1"/>
    </source>
</evidence>
<comment type="similarity">
    <text evidence="1">Belongs to the enoyl-CoA hydratase/isomerase family.</text>
</comment>
<dbReference type="CDD" id="cd06558">
    <property type="entry name" value="crotonase-like"/>
    <property type="match status" value="1"/>
</dbReference>
<evidence type="ECO:0000313" key="4">
    <source>
        <dbReference type="EMBL" id="CAB4817242.1"/>
    </source>
</evidence>